<sequence>MTHEQKLEMQEKQFQFDLVQTEKKINFDVQLHLERKIREEVLPTLYKKLVIAKSYAFNKKNISIDDMTRTMFSHLLDSKNYWSEYEIFFESDKKLKNLVKKILLDNITDVYAEWKKPNETRNFEVLDFKKETSEKFEEFSTLVHKRIFEQYKTKEKSRV</sequence>
<dbReference type="EMBL" id="PDOD01000001">
    <property type="protein sequence ID" value="PYZ94915.1"/>
    <property type="molecule type" value="Genomic_DNA"/>
</dbReference>
<organism evidence="1 2">
    <name type="scientific">Salipaludibacillus keqinensis</name>
    <dbReference type="NCBI Taxonomy" id="2045207"/>
    <lineage>
        <taxon>Bacteria</taxon>
        <taxon>Bacillati</taxon>
        <taxon>Bacillota</taxon>
        <taxon>Bacilli</taxon>
        <taxon>Bacillales</taxon>
        <taxon>Bacillaceae</taxon>
    </lineage>
</organism>
<dbReference type="AlphaFoldDB" id="A0A323TZA3"/>
<name>A0A323TZA3_9BACI</name>
<proteinExistence type="predicted"/>
<reference evidence="1 2" key="1">
    <citation type="submission" date="2017-10" db="EMBL/GenBank/DDBJ databases">
        <title>Bacillus sp. nov., a halophilic bacterium isolated from a Keqin Lake.</title>
        <authorList>
            <person name="Wang H."/>
        </authorList>
    </citation>
    <scope>NUCLEOTIDE SEQUENCE [LARGE SCALE GENOMIC DNA]</scope>
    <source>
        <strain evidence="1 2">KQ-12</strain>
    </source>
</reference>
<accession>A0A323TZA3</accession>
<evidence type="ECO:0000313" key="1">
    <source>
        <dbReference type="EMBL" id="PYZ94915.1"/>
    </source>
</evidence>
<comment type="caution">
    <text evidence="1">The sequence shown here is derived from an EMBL/GenBank/DDBJ whole genome shotgun (WGS) entry which is preliminary data.</text>
</comment>
<protein>
    <submittedName>
        <fullName evidence="1">Uncharacterized protein</fullName>
    </submittedName>
</protein>
<dbReference type="Proteomes" id="UP000248214">
    <property type="component" value="Unassembled WGS sequence"/>
</dbReference>
<dbReference type="RefSeq" id="WP_110608548.1">
    <property type="nucleotide sequence ID" value="NZ_PDOD01000001.1"/>
</dbReference>
<evidence type="ECO:0000313" key="2">
    <source>
        <dbReference type="Proteomes" id="UP000248214"/>
    </source>
</evidence>
<keyword evidence="2" id="KW-1185">Reference proteome</keyword>
<gene>
    <name evidence="1" type="ORF">CR194_05170</name>
</gene>